<feature type="transmembrane region" description="Helical" evidence="10">
    <location>
        <begin position="140"/>
        <end position="163"/>
    </location>
</feature>
<evidence type="ECO:0000256" key="1">
    <source>
        <dbReference type="ARBA" id="ARBA00022475"/>
    </source>
</evidence>
<evidence type="ECO:0000256" key="2">
    <source>
        <dbReference type="ARBA" id="ARBA00022516"/>
    </source>
</evidence>
<protein>
    <submittedName>
        <fullName evidence="11">Glycerol-3-phosphate acyltransferase</fullName>
        <ecNumber evidence="11">2.3.1.-</ecNumber>
    </submittedName>
</protein>
<dbReference type="GO" id="GO:0043772">
    <property type="term" value="F:acyl-phosphate glycerol-3-phosphate acyltransferase activity"/>
    <property type="evidence" value="ECO:0007669"/>
    <property type="project" value="InterPro"/>
</dbReference>
<dbReference type="GO" id="GO:0005886">
    <property type="term" value="C:plasma membrane"/>
    <property type="evidence" value="ECO:0007669"/>
    <property type="project" value="InterPro"/>
</dbReference>
<evidence type="ECO:0000256" key="7">
    <source>
        <dbReference type="ARBA" id="ARBA00023136"/>
    </source>
</evidence>
<dbReference type="PANTHER" id="PTHR30309:SF0">
    <property type="entry name" value="GLYCEROL-3-PHOSPHATE ACYLTRANSFERASE-RELATED"/>
    <property type="match status" value="1"/>
</dbReference>
<evidence type="ECO:0000256" key="9">
    <source>
        <dbReference type="ARBA" id="ARBA00023264"/>
    </source>
</evidence>
<keyword evidence="11" id="KW-0012">Acyltransferase</keyword>
<sequence length="245" mass="26957">MDIILYNIGLAIFCLIIGYLFGSIPSGVIIGKLFFKQDPRDFGSHNSGGTNASRLWGFKYGFLVYLFDFIKVAIPLWALWAVLTIVPFGTRPLVASANDILLNQTSDFIIQWPVYWLVSLGAVIGHCYPVFAQFKGGKAASVTFSTAIFGSWFVGLVSVLGFFTTLKIKKYISLASIVGSIIAAIGAWLTCIPGFGLIAMYGNTLASGWVFGVVMTLSSTLLIFRHRTNIGRIVKKTERKITWMK</sequence>
<dbReference type="AlphaFoldDB" id="A0A645DPZ7"/>
<evidence type="ECO:0000256" key="4">
    <source>
        <dbReference type="ARBA" id="ARBA00022692"/>
    </source>
</evidence>
<keyword evidence="3 11" id="KW-0808">Transferase</keyword>
<dbReference type="HAMAP" id="MF_01043">
    <property type="entry name" value="PlsY"/>
    <property type="match status" value="1"/>
</dbReference>
<dbReference type="InterPro" id="IPR003811">
    <property type="entry name" value="G3P_acylTferase_PlsY"/>
</dbReference>
<reference evidence="11" key="1">
    <citation type="submission" date="2019-08" db="EMBL/GenBank/DDBJ databases">
        <authorList>
            <person name="Kucharzyk K."/>
            <person name="Murdoch R.W."/>
            <person name="Higgins S."/>
            <person name="Loffler F."/>
        </authorList>
    </citation>
    <scope>NUCLEOTIDE SEQUENCE</scope>
</reference>
<feature type="transmembrane region" description="Helical" evidence="10">
    <location>
        <begin position="206"/>
        <end position="224"/>
    </location>
</feature>
<evidence type="ECO:0000256" key="10">
    <source>
        <dbReference type="SAM" id="Phobius"/>
    </source>
</evidence>
<dbReference type="PANTHER" id="PTHR30309">
    <property type="entry name" value="INNER MEMBRANE PROTEIN YGIH"/>
    <property type="match status" value="1"/>
</dbReference>
<dbReference type="GO" id="GO:0008654">
    <property type="term" value="P:phospholipid biosynthetic process"/>
    <property type="evidence" value="ECO:0007669"/>
    <property type="project" value="UniProtKB-KW"/>
</dbReference>
<keyword evidence="5 10" id="KW-1133">Transmembrane helix</keyword>
<dbReference type="NCBIfam" id="TIGR00023">
    <property type="entry name" value="glycerol-3-phosphate 1-O-acyltransferase PlsY"/>
    <property type="match status" value="1"/>
</dbReference>
<evidence type="ECO:0000256" key="6">
    <source>
        <dbReference type="ARBA" id="ARBA00023098"/>
    </source>
</evidence>
<dbReference type="Pfam" id="PF02660">
    <property type="entry name" value="G3P_acyltransf"/>
    <property type="match status" value="1"/>
</dbReference>
<evidence type="ECO:0000256" key="8">
    <source>
        <dbReference type="ARBA" id="ARBA00023209"/>
    </source>
</evidence>
<dbReference type="SMART" id="SM01207">
    <property type="entry name" value="G3P_acyltransf"/>
    <property type="match status" value="1"/>
</dbReference>
<keyword evidence="8" id="KW-0594">Phospholipid biosynthesis</keyword>
<organism evidence="11">
    <name type="scientific">bioreactor metagenome</name>
    <dbReference type="NCBI Taxonomy" id="1076179"/>
    <lineage>
        <taxon>unclassified sequences</taxon>
        <taxon>metagenomes</taxon>
        <taxon>ecological metagenomes</taxon>
    </lineage>
</organism>
<dbReference type="EC" id="2.3.1.-" evidence="11"/>
<feature type="transmembrane region" description="Helical" evidence="10">
    <location>
        <begin position="175"/>
        <end position="200"/>
    </location>
</feature>
<accession>A0A645DPZ7</accession>
<keyword evidence="7 10" id="KW-0472">Membrane</keyword>
<keyword evidence="1" id="KW-1003">Cell membrane</keyword>
<keyword evidence="6" id="KW-0443">Lipid metabolism</keyword>
<keyword evidence="2" id="KW-0444">Lipid biosynthesis</keyword>
<dbReference type="EMBL" id="VSSQ01037776">
    <property type="protein sequence ID" value="MPM90552.1"/>
    <property type="molecule type" value="Genomic_DNA"/>
</dbReference>
<feature type="transmembrane region" description="Helical" evidence="10">
    <location>
        <begin position="80"/>
        <end position="102"/>
    </location>
</feature>
<evidence type="ECO:0000256" key="5">
    <source>
        <dbReference type="ARBA" id="ARBA00022989"/>
    </source>
</evidence>
<name>A0A645DPZ7_9ZZZZ</name>
<gene>
    <name evidence="11" type="primary">plsY_32</name>
    <name evidence="11" type="ORF">SDC9_137673</name>
</gene>
<feature type="transmembrane region" description="Helical" evidence="10">
    <location>
        <begin position="6"/>
        <end position="35"/>
    </location>
</feature>
<keyword evidence="9" id="KW-1208">Phospholipid metabolism</keyword>
<evidence type="ECO:0000256" key="3">
    <source>
        <dbReference type="ARBA" id="ARBA00022679"/>
    </source>
</evidence>
<evidence type="ECO:0000313" key="11">
    <source>
        <dbReference type="EMBL" id="MPM90552.1"/>
    </source>
</evidence>
<feature type="transmembrane region" description="Helical" evidence="10">
    <location>
        <begin position="114"/>
        <end position="134"/>
    </location>
</feature>
<keyword evidence="4 10" id="KW-0812">Transmembrane</keyword>
<comment type="caution">
    <text evidence="11">The sequence shown here is derived from an EMBL/GenBank/DDBJ whole genome shotgun (WGS) entry which is preliminary data.</text>
</comment>
<proteinExistence type="inferred from homology"/>